<feature type="coiled-coil region" evidence="11">
    <location>
        <begin position="194"/>
        <end position="270"/>
    </location>
</feature>
<keyword evidence="8" id="KW-0539">Nucleus</keyword>
<evidence type="ECO:0000256" key="9">
    <source>
        <dbReference type="ARBA" id="ARBA00023306"/>
    </source>
</evidence>
<dbReference type="Gene3D" id="1.10.418.60">
    <property type="entry name" value="Ncd80 complex, Nuf2 subunit"/>
    <property type="match status" value="1"/>
</dbReference>
<evidence type="ECO:0000256" key="7">
    <source>
        <dbReference type="ARBA" id="ARBA00023054"/>
    </source>
</evidence>
<evidence type="ECO:0000256" key="12">
    <source>
        <dbReference type="SAM" id="MobiDB-lite"/>
    </source>
</evidence>
<feature type="compositionally biased region" description="Polar residues" evidence="12">
    <location>
        <begin position="1"/>
        <end position="19"/>
    </location>
</feature>
<dbReference type="Pfam" id="PF18595">
    <property type="entry name" value="Nuf2_DHR10-like"/>
    <property type="match status" value="1"/>
</dbReference>
<keyword evidence="4" id="KW-0158">Chromosome</keyword>
<gene>
    <name evidence="15" type="ORF">WICPIJ_004502</name>
</gene>
<evidence type="ECO:0000313" key="15">
    <source>
        <dbReference type="EMBL" id="KAH3684531.1"/>
    </source>
</evidence>
<accession>A0A9P8TN81</accession>
<evidence type="ECO:0000256" key="1">
    <source>
        <dbReference type="ARBA" id="ARBA00004123"/>
    </source>
</evidence>
<evidence type="ECO:0000256" key="5">
    <source>
        <dbReference type="ARBA" id="ARBA00022618"/>
    </source>
</evidence>
<keyword evidence="10" id="KW-0137">Centromere</keyword>
<sequence length="492" mass="57184">MSQTQTPSGRYSNTPNSLLTRRPLGSLAQSQQVNIPSIPKDRIPILSITEIAECLSIFSINATEQDLSKPTPETMQFLYRHILDEVFMVTTLKVQDVIDKVQRSTMDRRATQGVDSEEDGDQDNKGDNSDTLSLLVLNRLLYKNFLKCGVDDFCLSDLIRPDLARTKRILSSVINYTRFIIEHNEDNQVFLQANDEVVLKLRMAQDQNAKIQEEFNKLRLKLQKSSGKATKLNAEISQLETEFKERRRDQEQVSREHETYRAEKSKLLKELEDDTYLMDSKEAELRKWKSKYQLDSPQKLKRLLEGLQDRLSEEQHQNTAISTNITKLTTSTNTFNDLNAILSTILKQTEEIIIDIQKYQAGTRTLTKLELDLHTKQLKLTEREHQIQLSQRAIKSLEERHSRITEQHDRRKQAFQAKNQELDAEFIQLRNKSESMDPKLQSQEAYVIRKRQEINEMKEQLERANSEIQSALEGLEDTVRVYVENLSQKVDL</sequence>
<comment type="caution">
    <text evidence="15">The sequence shown here is derived from an EMBL/GenBank/DDBJ whole genome shotgun (WGS) entry which is preliminary data.</text>
</comment>
<dbReference type="InterPro" id="IPR005549">
    <property type="entry name" value="Kinetochore_Nuf2_N"/>
</dbReference>
<dbReference type="AlphaFoldDB" id="A0A9P8TN81"/>
<organism evidence="15 16">
    <name type="scientific">Wickerhamomyces pijperi</name>
    <name type="common">Yeast</name>
    <name type="synonym">Pichia pijperi</name>
    <dbReference type="NCBI Taxonomy" id="599730"/>
    <lineage>
        <taxon>Eukaryota</taxon>
        <taxon>Fungi</taxon>
        <taxon>Dikarya</taxon>
        <taxon>Ascomycota</taxon>
        <taxon>Saccharomycotina</taxon>
        <taxon>Saccharomycetes</taxon>
        <taxon>Phaffomycetales</taxon>
        <taxon>Wickerhamomycetaceae</taxon>
        <taxon>Wickerhamomyces</taxon>
    </lineage>
</organism>
<evidence type="ECO:0000259" key="13">
    <source>
        <dbReference type="Pfam" id="PF03800"/>
    </source>
</evidence>
<dbReference type="OrthoDB" id="8194677at2759"/>
<dbReference type="GO" id="GO:0005634">
    <property type="term" value="C:nucleus"/>
    <property type="evidence" value="ECO:0007669"/>
    <property type="project" value="UniProtKB-SubCell"/>
</dbReference>
<dbReference type="InterPro" id="IPR038275">
    <property type="entry name" value="Nuf2_N_sf"/>
</dbReference>
<dbReference type="GO" id="GO:0031262">
    <property type="term" value="C:Ndc80 complex"/>
    <property type="evidence" value="ECO:0007669"/>
    <property type="project" value="InterPro"/>
</dbReference>
<feature type="domain" description="Nuf2 DHR10-like" evidence="14">
    <location>
        <begin position="309"/>
        <end position="423"/>
    </location>
</feature>
<evidence type="ECO:0000256" key="10">
    <source>
        <dbReference type="ARBA" id="ARBA00023328"/>
    </source>
</evidence>
<feature type="region of interest" description="Disordered" evidence="12">
    <location>
        <begin position="1"/>
        <end position="21"/>
    </location>
</feature>
<proteinExistence type="inferred from homology"/>
<reference evidence="15" key="1">
    <citation type="journal article" date="2021" name="Open Biol.">
        <title>Shared evolutionary footprints suggest mitochondrial oxidative damage underlies multiple complex I losses in fungi.</title>
        <authorList>
            <person name="Schikora-Tamarit M.A."/>
            <person name="Marcet-Houben M."/>
            <person name="Nosek J."/>
            <person name="Gabaldon T."/>
        </authorList>
    </citation>
    <scope>NUCLEOTIDE SEQUENCE</scope>
    <source>
        <strain evidence="15">CBS2887</strain>
    </source>
</reference>
<evidence type="ECO:0008006" key="17">
    <source>
        <dbReference type="Google" id="ProtNLM"/>
    </source>
</evidence>
<evidence type="ECO:0000256" key="3">
    <source>
        <dbReference type="ARBA" id="ARBA00005498"/>
    </source>
</evidence>
<evidence type="ECO:0000256" key="11">
    <source>
        <dbReference type="SAM" id="Coils"/>
    </source>
</evidence>
<comment type="similarity">
    <text evidence="3">Belongs to the NUF2 family.</text>
</comment>
<evidence type="ECO:0000256" key="6">
    <source>
        <dbReference type="ARBA" id="ARBA00022776"/>
    </source>
</evidence>
<dbReference type="EMBL" id="JAEUBG010002418">
    <property type="protein sequence ID" value="KAH3684531.1"/>
    <property type="molecule type" value="Genomic_DNA"/>
</dbReference>
<reference evidence="15" key="2">
    <citation type="submission" date="2021-01" db="EMBL/GenBank/DDBJ databases">
        <authorList>
            <person name="Schikora-Tamarit M.A."/>
        </authorList>
    </citation>
    <scope>NUCLEOTIDE SEQUENCE</scope>
    <source>
        <strain evidence="15">CBS2887</strain>
    </source>
</reference>
<keyword evidence="5" id="KW-0132">Cell division</keyword>
<dbReference type="GO" id="GO:0051301">
    <property type="term" value="P:cell division"/>
    <property type="evidence" value="ECO:0007669"/>
    <property type="project" value="UniProtKB-KW"/>
</dbReference>
<evidence type="ECO:0000256" key="4">
    <source>
        <dbReference type="ARBA" id="ARBA00022454"/>
    </source>
</evidence>
<evidence type="ECO:0000313" key="16">
    <source>
        <dbReference type="Proteomes" id="UP000774326"/>
    </source>
</evidence>
<keyword evidence="16" id="KW-1185">Reference proteome</keyword>
<comment type="subcellular location">
    <subcellularLocation>
        <location evidence="2">Chromosome</location>
        <location evidence="2">Centromere</location>
    </subcellularLocation>
    <subcellularLocation>
        <location evidence="1">Nucleus</location>
    </subcellularLocation>
</comment>
<protein>
    <recommendedName>
        <fullName evidence="17">Kinetochore protein NUF2</fullName>
    </recommendedName>
</protein>
<evidence type="ECO:0000256" key="8">
    <source>
        <dbReference type="ARBA" id="ARBA00023242"/>
    </source>
</evidence>
<name>A0A9P8TN81_WICPI</name>
<evidence type="ECO:0000256" key="2">
    <source>
        <dbReference type="ARBA" id="ARBA00004584"/>
    </source>
</evidence>
<evidence type="ECO:0000259" key="14">
    <source>
        <dbReference type="Pfam" id="PF18595"/>
    </source>
</evidence>
<feature type="region of interest" description="Disordered" evidence="12">
    <location>
        <begin position="105"/>
        <end position="127"/>
    </location>
</feature>
<keyword evidence="6" id="KW-0498">Mitosis</keyword>
<dbReference type="Pfam" id="PF03800">
    <property type="entry name" value="Nuf2"/>
    <property type="match status" value="1"/>
</dbReference>
<feature type="coiled-coil region" evidence="11">
    <location>
        <begin position="380"/>
        <end position="478"/>
    </location>
</feature>
<dbReference type="Proteomes" id="UP000774326">
    <property type="component" value="Unassembled WGS sequence"/>
</dbReference>
<keyword evidence="9" id="KW-0131">Cell cycle</keyword>
<dbReference type="InterPro" id="IPR041112">
    <property type="entry name" value="Nuf2_DHR10-like"/>
</dbReference>
<feature type="domain" description="Kinetochore protein Nuf2 N-terminal" evidence="13">
    <location>
        <begin position="41"/>
        <end position="192"/>
    </location>
</feature>
<keyword evidence="7 11" id="KW-0175">Coiled coil</keyword>